<evidence type="ECO:0008006" key="3">
    <source>
        <dbReference type="Google" id="ProtNLM"/>
    </source>
</evidence>
<dbReference type="EMBL" id="JALPRF010000001">
    <property type="protein sequence ID" value="MCK8490485.1"/>
    <property type="molecule type" value="Genomic_DNA"/>
</dbReference>
<organism evidence="1 2">
    <name type="scientific">Spirosoma liriopis</name>
    <dbReference type="NCBI Taxonomy" id="2937440"/>
    <lineage>
        <taxon>Bacteria</taxon>
        <taxon>Pseudomonadati</taxon>
        <taxon>Bacteroidota</taxon>
        <taxon>Cytophagia</taxon>
        <taxon>Cytophagales</taxon>
        <taxon>Cytophagaceae</taxon>
        <taxon>Spirosoma</taxon>
    </lineage>
</organism>
<keyword evidence="2" id="KW-1185">Reference proteome</keyword>
<protein>
    <recommendedName>
        <fullName evidence="3">DUF1735 domain-containing protein</fullName>
    </recommendedName>
</protein>
<evidence type="ECO:0000313" key="2">
    <source>
        <dbReference type="Proteomes" id="UP001202180"/>
    </source>
</evidence>
<sequence length="169" mass="17941">MNTQHTFRSVRTLLIVASVVGSLTTACKKSSSDPDVDPRDQYVGTYNGGDRGYQSIITIGSIPLNAEYGAASIIVTKGSGSKEIYIEAPQQSLKVTAELNGSDFTVIDKSSSQIFIPPNNTYTGSYQATGVFGVDQATGKNSVALRATTQTLEKGTSISRSELFTGSRN</sequence>
<proteinExistence type="predicted"/>
<reference evidence="1 2" key="1">
    <citation type="submission" date="2022-04" db="EMBL/GenBank/DDBJ databases">
        <title>Spirosoma sp. strain RP8 genome sequencing and assembly.</title>
        <authorList>
            <person name="Jung Y."/>
        </authorList>
    </citation>
    <scope>NUCLEOTIDE SEQUENCE [LARGE SCALE GENOMIC DNA]</scope>
    <source>
        <strain evidence="1 2">RP8</strain>
    </source>
</reference>
<evidence type="ECO:0000313" key="1">
    <source>
        <dbReference type="EMBL" id="MCK8490485.1"/>
    </source>
</evidence>
<dbReference type="RefSeq" id="WP_232559041.1">
    <property type="nucleotide sequence ID" value="NZ_JALPRF010000001.1"/>
</dbReference>
<comment type="caution">
    <text evidence="1">The sequence shown here is derived from an EMBL/GenBank/DDBJ whole genome shotgun (WGS) entry which is preliminary data.</text>
</comment>
<name>A0ABT0HEA3_9BACT</name>
<gene>
    <name evidence="1" type="ORF">M0L20_01405</name>
</gene>
<dbReference type="Proteomes" id="UP001202180">
    <property type="component" value="Unassembled WGS sequence"/>
</dbReference>
<accession>A0ABT0HEA3</accession>